<dbReference type="Proteomes" id="UP000617634">
    <property type="component" value="Unassembled WGS sequence"/>
</dbReference>
<gene>
    <name evidence="7" type="ORF">I5E68_16130</name>
</gene>
<dbReference type="InterPro" id="IPR051452">
    <property type="entry name" value="Diverse_Oxidoreductases"/>
</dbReference>
<evidence type="ECO:0000256" key="4">
    <source>
        <dbReference type="ARBA" id="ARBA00023004"/>
    </source>
</evidence>
<dbReference type="InterPro" id="IPR012675">
    <property type="entry name" value="Beta-grasp_dom_sf"/>
</dbReference>
<dbReference type="GO" id="GO:0046872">
    <property type="term" value="F:metal ion binding"/>
    <property type="evidence" value="ECO:0007669"/>
    <property type="project" value="UniProtKB-KW"/>
</dbReference>
<dbReference type="PROSITE" id="PS00197">
    <property type="entry name" value="2FE2S_FER_1"/>
    <property type="match status" value="1"/>
</dbReference>
<evidence type="ECO:0000256" key="3">
    <source>
        <dbReference type="ARBA" id="ARBA00023002"/>
    </source>
</evidence>
<dbReference type="Gene3D" id="3.10.20.30">
    <property type="match status" value="1"/>
</dbReference>
<accession>A0A931MMJ2</accession>
<dbReference type="CDD" id="cd00207">
    <property type="entry name" value="fer2"/>
    <property type="match status" value="1"/>
</dbReference>
<dbReference type="GO" id="GO:0051537">
    <property type="term" value="F:2 iron, 2 sulfur cluster binding"/>
    <property type="evidence" value="ECO:0007669"/>
    <property type="project" value="UniProtKB-KW"/>
</dbReference>
<dbReference type="SUPFAM" id="SSF47741">
    <property type="entry name" value="CO dehydrogenase ISP C-domain like"/>
    <property type="match status" value="1"/>
</dbReference>
<dbReference type="AlphaFoldDB" id="A0A931MMJ2"/>
<dbReference type="RefSeq" id="WP_197165896.1">
    <property type="nucleotide sequence ID" value="NZ_JADZGI010000003.1"/>
</dbReference>
<keyword evidence="8" id="KW-1185">Reference proteome</keyword>
<dbReference type="PANTHER" id="PTHR44379:SF2">
    <property type="entry name" value="BLR6218 PROTEIN"/>
    <property type="match status" value="1"/>
</dbReference>
<evidence type="ECO:0000259" key="6">
    <source>
        <dbReference type="PROSITE" id="PS51085"/>
    </source>
</evidence>
<evidence type="ECO:0000313" key="7">
    <source>
        <dbReference type="EMBL" id="MBH0114475.1"/>
    </source>
</evidence>
<proteinExistence type="predicted"/>
<feature type="domain" description="2Fe-2S ferredoxin-type" evidence="6">
    <location>
        <begin position="2"/>
        <end position="78"/>
    </location>
</feature>
<dbReference type="Pfam" id="PF00111">
    <property type="entry name" value="Fer2"/>
    <property type="match status" value="1"/>
</dbReference>
<dbReference type="EMBL" id="JADZGI010000003">
    <property type="protein sequence ID" value="MBH0114475.1"/>
    <property type="molecule type" value="Genomic_DNA"/>
</dbReference>
<evidence type="ECO:0000256" key="5">
    <source>
        <dbReference type="ARBA" id="ARBA00023014"/>
    </source>
</evidence>
<keyword evidence="1" id="KW-0001">2Fe-2S</keyword>
<dbReference type="PANTHER" id="PTHR44379">
    <property type="entry name" value="OXIDOREDUCTASE WITH IRON-SULFUR SUBUNIT"/>
    <property type="match status" value="1"/>
</dbReference>
<keyword evidence="3" id="KW-0560">Oxidoreductase</keyword>
<evidence type="ECO:0000313" key="8">
    <source>
        <dbReference type="Proteomes" id="UP000617634"/>
    </source>
</evidence>
<keyword evidence="2" id="KW-0479">Metal-binding</keyword>
<dbReference type="PROSITE" id="PS51085">
    <property type="entry name" value="2FE2S_FER_2"/>
    <property type="match status" value="1"/>
</dbReference>
<organism evidence="7 8">
    <name type="scientific">Novosphingobium aureum</name>
    <dbReference type="NCBI Taxonomy" id="2792964"/>
    <lineage>
        <taxon>Bacteria</taxon>
        <taxon>Pseudomonadati</taxon>
        <taxon>Pseudomonadota</taxon>
        <taxon>Alphaproteobacteria</taxon>
        <taxon>Sphingomonadales</taxon>
        <taxon>Sphingomonadaceae</taxon>
        <taxon>Novosphingobium</taxon>
    </lineage>
</organism>
<protein>
    <submittedName>
        <fullName evidence="7">(2Fe-2S)-binding protein</fullName>
    </submittedName>
</protein>
<comment type="caution">
    <text evidence="7">The sequence shown here is derived from an EMBL/GenBank/DDBJ whole genome shotgun (WGS) entry which is preliminary data.</text>
</comment>
<dbReference type="Pfam" id="PF01799">
    <property type="entry name" value="Fer2_2"/>
    <property type="match status" value="1"/>
</dbReference>
<dbReference type="SUPFAM" id="SSF54292">
    <property type="entry name" value="2Fe-2S ferredoxin-like"/>
    <property type="match status" value="1"/>
</dbReference>
<dbReference type="InterPro" id="IPR036010">
    <property type="entry name" value="2Fe-2S_ferredoxin-like_sf"/>
</dbReference>
<evidence type="ECO:0000256" key="1">
    <source>
        <dbReference type="ARBA" id="ARBA00022714"/>
    </source>
</evidence>
<dbReference type="GO" id="GO:0016491">
    <property type="term" value="F:oxidoreductase activity"/>
    <property type="evidence" value="ECO:0007669"/>
    <property type="project" value="UniProtKB-KW"/>
</dbReference>
<dbReference type="InterPro" id="IPR006058">
    <property type="entry name" value="2Fe2S_fd_BS"/>
</dbReference>
<dbReference type="Gene3D" id="1.10.150.120">
    <property type="entry name" value="[2Fe-2S]-binding domain"/>
    <property type="match status" value="1"/>
</dbReference>
<evidence type="ECO:0000256" key="2">
    <source>
        <dbReference type="ARBA" id="ARBA00022723"/>
    </source>
</evidence>
<dbReference type="InterPro" id="IPR001041">
    <property type="entry name" value="2Fe-2S_ferredoxin-type"/>
</dbReference>
<dbReference type="InterPro" id="IPR002888">
    <property type="entry name" value="2Fe-2S-bd"/>
</dbReference>
<name>A0A931MMJ2_9SPHN</name>
<dbReference type="InterPro" id="IPR036884">
    <property type="entry name" value="2Fe-2S-bd_dom_sf"/>
</dbReference>
<keyword evidence="4" id="KW-0408">Iron</keyword>
<sequence length="159" mass="17183">MSKRVIKVNDRLHEVEAAPETPLLWVLRDALGLKGTKFGCGIGVCGACTVHIDGEAVRACVMPLGALTSESVTTIEGLAGTRPGPESMHPVQEAWLAERVPQCGFCQPGMIMAASALLSRDPDPDDRTIDEQITNVCRCGTYPRIRRAIRRATGRREAS</sequence>
<keyword evidence="5" id="KW-0411">Iron-sulfur</keyword>
<reference evidence="7" key="1">
    <citation type="submission" date="2020-11" db="EMBL/GenBank/DDBJ databases">
        <title>Novosphingobium aureum sp. nov., a marine bacterium isolated from sediment of a salt flat.</title>
        <authorList>
            <person name="Yoo Y."/>
            <person name="Kim J.-J."/>
        </authorList>
    </citation>
    <scope>NUCLEOTIDE SEQUENCE</scope>
    <source>
        <strain evidence="7">YJ-S2-02</strain>
    </source>
</reference>